<dbReference type="CDD" id="cd12168">
    <property type="entry name" value="Mand_dh_like"/>
    <property type="match status" value="1"/>
</dbReference>
<dbReference type="InterPro" id="IPR029752">
    <property type="entry name" value="D-isomer_DH_CS1"/>
</dbReference>
<feature type="region of interest" description="Disordered" evidence="3">
    <location>
        <begin position="1"/>
        <end position="29"/>
    </location>
</feature>
<evidence type="ECO:0000256" key="2">
    <source>
        <dbReference type="ARBA" id="ARBA00023002"/>
    </source>
</evidence>
<dbReference type="GO" id="GO:0030267">
    <property type="term" value="F:glyoxylate reductase (NADPH) activity"/>
    <property type="evidence" value="ECO:0007669"/>
    <property type="project" value="TreeGrafter"/>
</dbReference>
<dbReference type="GO" id="GO:0051287">
    <property type="term" value="F:NAD binding"/>
    <property type="evidence" value="ECO:0007669"/>
    <property type="project" value="InterPro"/>
</dbReference>
<sequence>MRSRKTSGIQKLRIRRSSTPTTPSGNLEIKRQYLKKQRIKQHRQRKQEAQQQSQRKHSYRRIAMLVLAAVKAKREQWATIARETQEIVLGDGKYVEERHLPVVFPAVAQLNGQGLGLPSTDMDTTLRVTHDISAQIQLSRQGTTFYPHYSDLLATWASKRPTTAIANTAIEFTRTSTLTAAHVISNTHPHLYTHSPSSLSLTTLGVLSFASPKKPGGGCLHGGDEQEETIARLSSLVASLSVPAAREFYKEHKAFKVEDGSGLHDHSMVYSPGVVVFRSDWDDTLIASDESPRNAIMSNMTDLADDSVGGDFIPPYTINVVSSVPVNAAAVRAKHLILPSEAQLFEDGIRSAMKERMGRVLRIFEERGDRVIVLGAFGCGSSQNKVETIASLWAELLVCGDSQRKTEGGSEGQQHEARFKNSFEKVVFAVPGKLFDPFKTAFDMRIFEEEVAMAAADLTQEILSSPRQLTRCLRSSYFSQPPSLWFRRPFVSKMPLPRVMLCGDLVWAHKECEVMFKGVAEVVRMDSPNRADFFDGLKSGGKYYGTVAMMRQNSSADNIGVFDKELVEAISPTVKWIAHNGAGYDQINVDACKKKGIIVSNTPGAVDDATATTALYLLISALRRFSQAERDVRYGKWKSGHKAGDAHDLTGRTLAILGLGGIGLRMAEMAHAFPMRIVYHNRGKVEKAPEWCEYYPPERLDEMLAIADVLSVHIPLREDTVHFVDETMIRKLKKGAVIVNTARGKVIDEAAMIKALEDGHLGGIGLDVYPNEPQVNPRLFDFPNATLLPHMGTETCDSQKKMEIRALSNLRDYVLRGRGKDVIPEHKL</sequence>
<evidence type="ECO:0008006" key="9">
    <source>
        <dbReference type="Google" id="ProtNLM"/>
    </source>
</evidence>
<dbReference type="STRING" id="139825.A0A401GGH5"/>
<name>A0A401GGH5_9APHY</name>
<dbReference type="RefSeq" id="XP_027612200.1">
    <property type="nucleotide sequence ID" value="XM_027756399.1"/>
</dbReference>
<organism evidence="7 8">
    <name type="scientific">Sparassis crispa</name>
    <dbReference type="NCBI Taxonomy" id="139825"/>
    <lineage>
        <taxon>Eukaryota</taxon>
        <taxon>Fungi</taxon>
        <taxon>Dikarya</taxon>
        <taxon>Basidiomycota</taxon>
        <taxon>Agaricomycotina</taxon>
        <taxon>Agaricomycetes</taxon>
        <taxon>Polyporales</taxon>
        <taxon>Sparassidaceae</taxon>
        <taxon>Sparassis</taxon>
    </lineage>
</organism>
<feature type="domain" description="D-isomer specific 2-hydroxyacid dehydrogenase catalytic" evidence="4">
    <location>
        <begin position="562"/>
        <end position="818"/>
    </location>
</feature>
<dbReference type="Proteomes" id="UP000287166">
    <property type="component" value="Unassembled WGS sequence"/>
</dbReference>
<comment type="similarity">
    <text evidence="1">Belongs to the D-isomer specific 2-hydroxyacid dehydrogenase family.</text>
</comment>
<evidence type="ECO:0000259" key="5">
    <source>
        <dbReference type="Pfam" id="PF02826"/>
    </source>
</evidence>
<dbReference type="GeneID" id="38778204"/>
<dbReference type="InterPro" id="IPR012664">
    <property type="entry name" value="CHP02452"/>
</dbReference>
<dbReference type="Pfam" id="PF00389">
    <property type="entry name" value="2-Hacid_dh"/>
    <property type="match status" value="1"/>
</dbReference>
<dbReference type="PANTHER" id="PTHR10996:SF257">
    <property type="entry name" value="GLYOXYLATE REDUCTASE 1"/>
    <property type="match status" value="1"/>
</dbReference>
<evidence type="ECO:0000313" key="8">
    <source>
        <dbReference type="Proteomes" id="UP000287166"/>
    </source>
</evidence>
<keyword evidence="2" id="KW-0560">Oxidoreductase</keyword>
<dbReference type="InterPro" id="IPR050223">
    <property type="entry name" value="D-isomer_2-hydroxyacid_DH"/>
</dbReference>
<feature type="domain" description="D-isomer specific 2-hydroxyacid dehydrogenase NAD-binding" evidence="5">
    <location>
        <begin position="616"/>
        <end position="792"/>
    </location>
</feature>
<dbReference type="GO" id="GO:0016618">
    <property type="term" value="F:hydroxypyruvate reductase [NAD(P)H] activity"/>
    <property type="evidence" value="ECO:0007669"/>
    <property type="project" value="TreeGrafter"/>
</dbReference>
<accession>A0A401GGH5</accession>
<dbReference type="Pfam" id="PF10021">
    <property type="entry name" value="PARG_cat_microb"/>
    <property type="match status" value="1"/>
</dbReference>
<dbReference type="InterPro" id="IPR019261">
    <property type="entry name" value="PARG_cat_microbial"/>
</dbReference>
<dbReference type="PROSITE" id="PS00065">
    <property type="entry name" value="D_2_HYDROXYACID_DH_1"/>
    <property type="match status" value="1"/>
</dbReference>
<protein>
    <recommendedName>
        <fullName evidence="9">2-hydroxyacid dehydrogenase</fullName>
    </recommendedName>
</protein>
<gene>
    <name evidence="7" type="ORF">SCP_0310140</name>
</gene>
<dbReference type="AlphaFoldDB" id="A0A401GGH5"/>
<evidence type="ECO:0000313" key="7">
    <source>
        <dbReference type="EMBL" id="GBE81287.1"/>
    </source>
</evidence>
<keyword evidence="8" id="KW-1185">Reference proteome</keyword>
<evidence type="ECO:0000259" key="4">
    <source>
        <dbReference type="Pfam" id="PF00389"/>
    </source>
</evidence>
<dbReference type="PROSITE" id="PS00670">
    <property type="entry name" value="D_2_HYDROXYACID_DH_2"/>
    <property type="match status" value="1"/>
</dbReference>
<dbReference type="SUPFAM" id="SSF52283">
    <property type="entry name" value="Formate/glycerate dehydrogenase catalytic domain-like"/>
    <property type="match status" value="1"/>
</dbReference>
<dbReference type="Gene3D" id="3.40.220.10">
    <property type="entry name" value="Leucine Aminopeptidase, subunit E, domain 1"/>
    <property type="match status" value="1"/>
</dbReference>
<dbReference type="InterPro" id="IPR043472">
    <property type="entry name" value="Macro_dom-like"/>
</dbReference>
<evidence type="ECO:0000256" key="1">
    <source>
        <dbReference type="ARBA" id="ARBA00005854"/>
    </source>
</evidence>
<feature type="domain" description="Microbial-type PARG catalytic" evidence="6">
    <location>
        <begin position="129"/>
        <end position="278"/>
    </location>
</feature>
<evidence type="ECO:0000259" key="6">
    <source>
        <dbReference type="Pfam" id="PF10021"/>
    </source>
</evidence>
<dbReference type="PROSITE" id="PS00671">
    <property type="entry name" value="D_2_HYDROXYACID_DH_3"/>
    <property type="match status" value="1"/>
</dbReference>
<dbReference type="InParanoid" id="A0A401GGH5"/>
<dbReference type="NCBIfam" id="TIGR02452">
    <property type="entry name" value="TIGR02452 family protein"/>
    <property type="match status" value="1"/>
</dbReference>
<reference evidence="7 8" key="1">
    <citation type="journal article" date="2018" name="Sci. Rep.">
        <title>Genome sequence of the cauliflower mushroom Sparassis crispa (Hanabiratake) and its association with beneficial usage.</title>
        <authorList>
            <person name="Kiyama R."/>
            <person name="Furutani Y."/>
            <person name="Kawaguchi K."/>
            <person name="Nakanishi T."/>
        </authorList>
    </citation>
    <scope>NUCLEOTIDE SEQUENCE [LARGE SCALE GENOMIC DNA]</scope>
</reference>
<dbReference type="Pfam" id="PF02826">
    <property type="entry name" value="2-Hacid_dh_C"/>
    <property type="match status" value="1"/>
</dbReference>
<feature type="region of interest" description="Disordered" evidence="3">
    <location>
        <begin position="37"/>
        <end position="56"/>
    </location>
</feature>
<dbReference type="SUPFAM" id="SSF51735">
    <property type="entry name" value="NAD(P)-binding Rossmann-fold domains"/>
    <property type="match status" value="1"/>
</dbReference>
<evidence type="ECO:0000256" key="3">
    <source>
        <dbReference type="SAM" id="MobiDB-lite"/>
    </source>
</evidence>
<dbReference type="GO" id="GO:0005829">
    <property type="term" value="C:cytosol"/>
    <property type="evidence" value="ECO:0007669"/>
    <property type="project" value="TreeGrafter"/>
</dbReference>
<dbReference type="PANTHER" id="PTHR10996">
    <property type="entry name" value="2-HYDROXYACID DEHYDROGENASE-RELATED"/>
    <property type="match status" value="1"/>
</dbReference>
<dbReference type="InterPro" id="IPR006140">
    <property type="entry name" value="D-isomer_DH_NAD-bd"/>
</dbReference>
<dbReference type="InterPro" id="IPR036291">
    <property type="entry name" value="NAD(P)-bd_dom_sf"/>
</dbReference>
<dbReference type="OrthoDB" id="9991913at2759"/>
<dbReference type="InterPro" id="IPR029753">
    <property type="entry name" value="D-isomer_DH_CS"/>
</dbReference>
<dbReference type="EMBL" id="BFAD01000003">
    <property type="protein sequence ID" value="GBE81287.1"/>
    <property type="molecule type" value="Genomic_DNA"/>
</dbReference>
<dbReference type="InterPro" id="IPR006139">
    <property type="entry name" value="D-isomer_2_OHA_DH_cat_dom"/>
</dbReference>
<proteinExistence type="inferred from homology"/>
<dbReference type="Gene3D" id="3.40.50.720">
    <property type="entry name" value="NAD(P)-binding Rossmann-like Domain"/>
    <property type="match status" value="2"/>
</dbReference>
<comment type="caution">
    <text evidence="7">The sequence shown here is derived from an EMBL/GenBank/DDBJ whole genome shotgun (WGS) entry which is preliminary data.</text>
</comment>